<evidence type="ECO:0000256" key="3">
    <source>
        <dbReference type="PROSITE-ProRule" id="PRU00169"/>
    </source>
</evidence>
<dbReference type="PRINTS" id="PR00038">
    <property type="entry name" value="HTHLUXR"/>
</dbReference>
<dbReference type="KEGG" id="fiy:BN1229_v1_3515"/>
<dbReference type="SMART" id="SM00448">
    <property type="entry name" value="REC"/>
    <property type="match status" value="1"/>
</dbReference>
<dbReference type="GO" id="GO:0000160">
    <property type="term" value="P:phosphorelay signal transduction system"/>
    <property type="evidence" value="ECO:0007669"/>
    <property type="project" value="InterPro"/>
</dbReference>
<dbReference type="SUPFAM" id="SSF52172">
    <property type="entry name" value="CheY-like"/>
    <property type="match status" value="1"/>
</dbReference>
<evidence type="ECO:0000313" key="7">
    <source>
        <dbReference type="EMBL" id="CPR22082.1"/>
    </source>
</evidence>
<dbReference type="Gene3D" id="3.40.50.2300">
    <property type="match status" value="1"/>
</dbReference>
<dbReference type="InterPro" id="IPR016032">
    <property type="entry name" value="Sig_transdc_resp-reg_C-effctor"/>
</dbReference>
<keyword evidence="1 3" id="KW-0597">Phosphoprotein</keyword>
<dbReference type="SMART" id="SM00421">
    <property type="entry name" value="HTH_LUXR"/>
    <property type="match status" value="1"/>
</dbReference>
<keyword evidence="2" id="KW-0238">DNA-binding</keyword>
<dbReference type="InterPro" id="IPR051015">
    <property type="entry name" value="EvgA-like"/>
</dbReference>
<dbReference type="InterPro" id="IPR001789">
    <property type="entry name" value="Sig_transdc_resp-reg_receiver"/>
</dbReference>
<dbReference type="CDD" id="cd06170">
    <property type="entry name" value="LuxR_C_like"/>
    <property type="match status" value="1"/>
</dbReference>
<dbReference type="Proteomes" id="UP000033187">
    <property type="component" value="Chromosome 1"/>
</dbReference>
<dbReference type="PROSITE" id="PS50110">
    <property type="entry name" value="RESPONSE_REGULATORY"/>
    <property type="match status" value="1"/>
</dbReference>
<dbReference type="InterPro" id="IPR000792">
    <property type="entry name" value="Tscrpt_reg_LuxR_C"/>
</dbReference>
<evidence type="ECO:0000256" key="1">
    <source>
        <dbReference type="ARBA" id="ARBA00022553"/>
    </source>
</evidence>
<dbReference type="Pfam" id="PF00072">
    <property type="entry name" value="Response_reg"/>
    <property type="match status" value="1"/>
</dbReference>
<evidence type="ECO:0000259" key="5">
    <source>
        <dbReference type="PROSITE" id="PS50043"/>
    </source>
</evidence>
<dbReference type="Pfam" id="PF00196">
    <property type="entry name" value="GerE"/>
    <property type="match status" value="1"/>
</dbReference>
<reference evidence="8" key="1">
    <citation type="submission" date="2015-02" db="EMBL/GenBank/DDBJ databases">
        <authorList>
            <person name="Chooi Y.-H."/>
        </authorList>
    </citation>
    <scope>NUCLEOTIDE SEQUENCE [LARGE SCALE GENOMIC DNA]</scope>
    <source>
        <strain evidence="8">strain Y</strain>
    </source>
</reference>
<dbReference type="Gene3D" id="1.10.10.10">
    <property type="entry name" value="Winged helix-like DNA-binding domain superfamily/Winged helix DNA-binding domain"/>
    <property type="match status" value="1"/>
</dbReference>
<name>A0A0D6JK70_9HYPH</name>
<dbReference type="SUPFAM" id="SSF46894">
    <property type="entry name" value="C-terminal effector domain of the bipartite response regulators"/>
    <property type="match status" value="1"/>
</dbReference>
<evidence type="ECO:0000256" key="2">
    <source>
        <dbReference type="ARBA" id="ARBA00023125"/>
    </source>
</evidence>
<dbReference type="GO" id="GO:0006355">
    <property type="term" value="P:regulation of DNA-templated transcription"/>
    <property type="evidence" value="ECO:0007669"/>
    <property type="project" value="InterPro"/>
</dbReference>
<feature type="domain" description="HTH luxR-type" evidence="5">
    <location>
        <begin position="148"/>
        <end position="213"/>
    </location>
</feature>
<dbReference type="EMBL" id="LN829119">
    <property type="protein sequence ID" value="CPR22082.1"/>
    <property type="molecule type" value="Genomic_DNA"/>
</dbReference>
<evidence type="ECO:0000313" key="8">
    <source>
        <dbReference type="Proteomes" id="UP000033187"/>
    </source>
</evidence>
<evidence type="ECO:0000259" key="6">
    <source>
        <dbReference type="PROSITE" id="PS50110"/>
    </source>
</evidence>
<dbReference type="InterPro" id="IPR058245">
    <property type="entry name" value="NreC/VraR/RcsB-like_REC"/>
</dbReference>
<dbReference type="InterPro" id="IPR011006">
    <property type="entry name" value="CheY-like_superfamily"/>
</dbReference>
<feature type="modified residue" description="4-aspartylphosphate" evidence="3">
    <location>
        <position position="55"/>
    </location>
</feature>
<accession>A0A0D6JK70</accession>
<dbReference type="PANTHER" id="PTHR45566">
    <property type="entry name" value="HTH-TYPE TRANSCRIPTIONAL REGULATOR YHJB-RELATED"/>
    <property type="match status" value="1"/>
</dbReference>
<dbReference type="RefSeq" id="WP_046478326.1">
    <property type="nucleotide sequence ID" value="NZ_LN829118.1"/>
</dbReference>
<dbReference type="InterPro" id="IPR036388">
    <property type="entry name" value="WH-like_DNA-bd_sf"/>
</dbReference>
<feature type="domain" description="Response regulatory" evidence="6">
    <location>
        <begin position="2"/>
        <end position="120"/>
    </location>
</feature>
<proteinExistence type="predicted"/>
<dbReference type="OrthoDB" id="9782896at2"/>
<evidence type="ECO:0000256" key="4">
    <source>
        <dbReference type="SAM" id="MobiDB-lite"/>
    </source>
</evidence>
<feature type="region of interest" description="Disordered" evidence="4">
    <location>
        <begin position="127"/>
        <end position="146"/>
    </location>
</feature>
<sequence>MNILVADDHPLYREALASILDGLGPNIRIFQAETFDEVIDCVSTINVDLDLILLDLYMGSGDWHSVVEKLHVCRPTTPVIVISGSDSRVDAERAMKAGCYGYIPKSMKKDEMLSAIRLILTGRVCIQPRNDGRPTNQSDPPAIKPDSEDARIALLTSRQRDVLAEIGTGKSNKLIARSLGMTEGTVKLHVAAILKCLGTENRTQAALVAHQLNAAPHGSESK</sequence>
<dbReference type="AlphaFoldDB" id="A0A0D6JK70"/>
<organism evidence="7 8">
    <name type="scientific">Candidatus Filomicrobium marinum</name>
    <dbReference type="NCBI Taxonomy" id="1608628"/>
    <lineage>
        <taxon>Bacteria</taxon>
        <taxon>Pseudomonadati</taxon>
        <taxon>Pseudomonadota</taxon>
        <taxon>Alphaproteobacteria</taxon>
        <taxon>Hyphomicrobiales</taxon>
        <taxon>Hyphomicrobiaceae</taxon>
        <taxon>Filomicrobium</taxon>
    </lineage>
</organism>
<dbReference type="GO" id="GO:0003677">
    <property type="term" value="F:DNA binding"/>
    <property type="evidence" value="ECO:0007669"/>
    <property type="project" value="UniProtKB-KW"/>
</dbReference>
<dbReference type="CDD" id="cd17535">
    <property type="entry name" value="REC_NarL-like"/>
    <property type="match status" value="1"/>
</dbReference>
<gene>
    <name evidence="7" type="ORF">YBN1229_v1_3515</name>
</gene>
<dbReference type="KEGG" id="fil:BN1229_v1_2398"/>
<protein>
    <submittedName>
        <fullName evidence="7">Two-component response regulator</fullName>
    </submittedName>
</protein>
<dbReference type="PANTHER" id="PTHR45566:SF1">
    <property type="entry name" value="HTH-TYPE TRANSCRIPTIONAL REGULATOR YHJB-RELATED"/>
    <property type="match status" value="1"/>
</dbReference>
<keyword evidence="8" id="KW-1185">Reference proteome</keyword>
<dbReference type="PROSITE" id="PS50043">
    <property type="entry name" value="HTH_LUXR_2"/>
    <property type="match status" value="1"/>
</dbReference>